<dbReference type="Proteomes" id="UP000799424">
    <property type="component" value="Unassembled WGS sequence"/>
</dbReference>
<feature type="compositionally biased region" description="Low complexity" evidence="1">
    <location>
        <begin position="174"/>
        <end position="196"/>
    </location>
</feature>
<dbReference type="Pfam" id="PF13373">
    <property type="entry name" value="Dsc3_C"/>
    <property type="match status" value="1"/>
</dbReference>
<dbReference type="GO" id="GO:0044695">
    <property type="term" value="C:Dsc E3 ubiquitin ligase complex"/>
    <property type="evidence" value="ECO:0007669"/>
    <property type="project" value="InterPro"/>
</dbReference>
<keyword evidence="2" id="KW-1133">Transmembrane helix</keyword>
<evidence type="ECO:0000256" key="2">
    <source>
        <dbReference type="SAM" id="Phobius"/>
    </source>
</evidence>
<organism evidence="5 6">
    <name type="scientific">Ophiobolus disseminans</name>
    <dbReference type="NCBI Taxonomy" id="1469910"/>
    <lineage>
        <taxon>Eukaryota</taxon>
        <taxon>Fungi</taxon>
        <taxon>Dikarya</taxon>
        <taxon>Ascomycota</taxon>
        <taxon>Pezizomycotina</taxon>
        <taxon>Dothideomycetes</taxon>
        <taxon>Pleosporomycetidae</taxon>
        <taxon>Pleosporales</taxon>
        <taxon>Pleosporineae</taxon>
        <taxon>Phaeosphaeriaceae</taxon>
        <taxon>Ophiobolus</taxon>
    </lineage>
</organism>
<dbReference type="PANTHER" id="PTHR28049:SF1">
    <property type="entry name" value="DSC E3 UBIQUITIN LIGASE COMPLEX SUBUNIT 3"/>
    <property type="match status" value="1"/>
</dbReference>
<proteinExistence type="predicted"/>
<feature type="transmembrane region" description="Helical" evidence="2">
    <location>
        <begin position="281"/>
        <end position="299"/>
    </location>
</feature>
<evidence type="ECO:0000313" key="5">
    <source>
        <dbReference type="EMBL" id="KAF2829860.1"/>
    </source>
</evidence>
<dbReference type="AlphaFoldDB" id="A0A6A7A986"/>
<feature type="domain" description="DSC E3 ubiquitin ligase complex subunit 3 C-terminal" evidence="4">
    <location>
        <begin position="197"/>
        <end position="327"/>
    </location>
</feature>
<reference evidence="5" key="1">
    <citation type="journal article" date="2020" name="Stud. Mycol.">
        <title>101 Dothideomycetes genomes: a test case for predicting lifestyles and emergence of pathogens.</title>
        <authorList>
            <person name="Haridas S."/>
            <person name="Albert R."/>
            <person name="Binder M."/>
            <person name="Bloem J."/>
            <person name="Labutti K."/>
            <person name="Salamov A."/>
            <person name="Andreopoulos B."/>
            <person name="Baker S."/>
            <person name="Barry K."/>
            <person name="Bills G."/>
            <person name="Bluhm B."/>
            <person name="Cannon C."/>
            <person name="Castanera R."/>
            <person name="Culley D."/>
            <person name="Daum C."/>
            <person name="Ezra D."/>
            <person name="Gonzalez J."/>
            <person name="Henrissat B."/>
            <person name="Kuo A."/>
            <person name="Liang C."/>
            <person name="Lipzen A."/>
            <person name="Lutzoni F."/>
            <person name="Magnuson J."/>
            <person name="Mondo S."/>
            <person name="Nolan M."/>
            <person name="Ohm R."/>
            <person name="Pangilinan J."/>
            <person name="Park H.-J."/>
            <person name="Ramirez L."/>
            <person name="Alfaro M."/>
            <person name="Sun H."/>
            <person name="Tritt A."/>
            <person name="Yoshinaga Y."/>
            <person name="Zwiers L.-H."/>
            <person name="Turgeon B."/>
            <person name="Goodwin S."/>
            <person name="Spatafora J."/>
            <person name="Crous P."/>
            <person name="Grigoriev I."/>
        </authorList>
    </citation>
    <scope>NUCLEOTIDE SEQUENCE</scope>
    <source>
        <strain evidence="5">CBS 113818</strain>
    </source>
</reference>
<keyword evidence="2" id="KW-0472">Membrane</keyword>
<dbReference type="InterPro" id="IPR025390">
    <property type="entry name" value="Dsc3_C"/>
</dbReference>
<dbReference type="Gene3D" id="3.10.20.90">
    <property type="entry name" value="Phosphatidylinositol 3-kinase Catalytic Subunit, Chain A, domain 1"/>
    <property type="match status" value="1"/>
</dbReference>
<keyword evidence="2" id="KW-0812">Transmembrane</keyword>
<evidence type="ECO:0000259" key="4">
    <source>
        <dbReference type="Pfam" id="PF13373"/>
    </source>
</evidence>
<sequence length="330" mass="36246">MTDATALPEQLIYLIIRFTASVPDLPLSIKHRSTWAITTLSLKQLIRENLPPNHHSARLRLIYAGKVLADTDPLSKSLRIPPPPPRRDKPHDGDEASSKRKGKQPLRESPAAVYGTTAETPPDVRKYYIHCSLGDALTPTELASEAALAESTEQALRARSDASKPVGTRRRTDTTSSSSDALRRSSTTTTAPQPQAQGFDRLLSSGFTPQEVASLRSHFQTNLSFTHTPDTMPSPAEMRVLEDRWLDSTATDPSPALTGEGGDTGWGAGFAVEDGGLDDMLWGYMTGFFWPLGALVWGFREDGVWSRRRQLAVVMGVLINTIFGFMRWSA</sequence>
<gene>
    <name evidence="5" type="ORF">CC86DRAFT_176364</name>
</gene>
<feature type="region of interest" description="Disordered" evidence="1">
    <location>
        <begin position="153"/>
        <end position="201"/>
    </location>
</feature>
<dbReference type="Pfam" id="PF10302">
    <property type="entry name" value="Dsc3_N"/>
    <property type="match status" value="1"/>
</dbReference>
<dbReference type="SUPFAM" id="SSF54236">
    <property type="entry name" value="Ubiquitin-like"/>
    <property type="match status" value="1"/>
</dbReference>
<evidence type="ECO:0000256" key="1">
    <source>
        <dbReference type="SAM" id="MobiDB-lite"/>
    </source>
</evidence>
<dbReference type="InterPro" id="IPR029071">
    <property type="entry name" value="Ubiquitin-like_domsf"/>
</dbReference>
<feature type="compositionally biased region" description="Basic and acidic residues" evidence="1">
    <location>
        <begin position="85"/>
        <end position="98"/>
    </location>
</feature>
<evidence type="ECO:0000259" key="3">
    <source>
        <dbReference type="Pfam" id="PF10302"/>
    </source>
</evidence>
<dbReference type="OrthoDB" id="2556122at2759"/>
<protein>
    <recommendedName>
        <fullName evidence="7">Ubiquitin-like domain-containing protein</fullName>
    </recommendedName>
</protein>
<evidence type="ECO:0008006" key="7">
    <source>
        <dbReference type="Google" id="ProtNLM"/>
    </source>
</evidence>
<dbReference type="InterPro" id="IPR019413">
    <property type="entry name" value="Dsc3_ub-like_dom"/>
</dbReference>
<name>A0A6A7A986_9PLEO</name>
<feature type="region of interest" description="Disordered" evidence="1">
    <location>
        <begin position="73"/>
        <end position="118"/>
    </location>
</feature>
<evidence type="ECO:0000313" key="6">
    <source>
        <dbReference type="Proteomes" id="UP000799424"/>
    </source>
</evidence>
<keyword evidence="6" id="KW-1185">Reference proteome</keyword>
<feature type="transmembrane region" description="Helical" evidence="2">
    <location>
        <begin position="311"/>
        <end position="328"/>
    </location>
</feature>
<feature type="domain" description="DSC E3 ubiquitin ligase complex subunit 3 ubiquitin-like" evidence="3">
    <location>
        <begin position="13"/>
        <end position="135"/>
    </location>
</feature>
<dbReference type="PANTHER" id="PTHR28049">
    <property type="entry name" value="TRANSMEMBRANE PROTEIN YOR223W"/>
    <property type="match status" value="1"/>
</dbReference>
<dbReference type="GO" id="GO:0005783">
    <property type="term" value="C:endoplasmic reticulum"/>
    <property type="evidence" value="ECO:0007669"/>
    <property type="project" value="TreeGrafter"/>
</dbReference>
<dbReference type="EMBL" id="MU006220">
    <property type="protein sequence ID" value="KAF2829860.1"/>
    <property type="molecule type" value="Genomic_DNA"/>
</dbReference>
<accession>A0A6A7A986</accession>
<dbReference type="InterPro" id="IPR045226">
    <property type="entry name" value="Dsc3"/>
</dbReference>